<keyword evidence="1" id="KW-1133">Transmembrane helix</keyword>
<gene>
    <name evidence="2" type="ORF">IAD15_11450</name>
</gene>
<accession>A0A9D1HQH5</accession>
<feature type="transmembrane region" description="Helical" evidence="1">
    <location>
        <begin position="79"/>
        <end position="100"/>
    </location>
</feature>
<evidence type="ECO:0000313" key="2">
    <source>
        <dbReference type="EMBL" id="HIU14661.1"/>
    </source>
</evidence>
<evidence type="ECO:0000313" key="3">
    <source>
        <dbReference type="Proteomes" id="UP000824175"/>
    </source>
</evidence>
<name>A0A9D1HQH5_9FIRM</name>
<organism evidence="2 3">
    <name type="scientific">Candidatus Fimiplasma intestinipullorum</name>
    <dbReference type="NCBI Taxonomy" id="2840825"/>
    <lineage>
        <taxon>Bacteria</taxon>
        <taxon>Bacillati</taxon>
        <taxon>Bacillota</taxon>
        <taxon>Clostridia</taxon>
        <taxon>Eubacteriales</taxon>
        <taxon>Candidatus Fimiplasma</taxon>
    </lineage>
</organism>
<keyword evidence="1" id="KW-0812">Transmembrane</keyword>
<reference evidence="2" key="2">
    <citation type="journal article" date="2021" name="PeerJ">
        <title>Extensive microbial diversity within the chicken gut microbiome revealed by metagenomics and culture.</title>
        <authorList>
            <person name="Gilroy R."/>
            <person name="Ravi A."/>
            <person name="Getino M."/>
            <person name="Pursley I."/>
            <person name="Horton D.L."/>
            <person name="Alikhan N.F."/>
            <person name="Baker D."/>
            <person name="Gharbi K."/>
            <person name="Hall N."/>
            <person name="Watson M."/>
            <person name="Adriaenssens E.M."/>
            <person name="Foster-Nyarko E."/>
            <person name="Jarju S."/>
            <person name="Secka A."/>
            <person name="Antonio M."/>
            <person name="Oren A."/>
            <person name="Chaudhuri R.R."/>
            <person name="La Ragione R."/>
            <person name="Hildebrand F."/>
            <person name="Pallen M.J."/>
        </authorList>
    </citation>
    <scope>NUCLEOTIDE SEQUENCE</scope>
    <source>
        <strain evidence="2">CHK195-11698</strain>
    </source>
</reference>
<keyword evidence="1" id="KW-0472">Membrane</keyword>
<comment type="caution">
    <text evidence="2">The sequence shown here is derived from an EMBL/GenBank/DDBJ whole genome shotgun (WGS) entry which is preliminary data.</text>
</comment>
<reference evidence="2" key="1">
    <citation type="submission" date="2020-10" db="EMBL/GenBank/DDBJ databases">
        <authorList>
            <person name="Gilroy R."/>
        </authorList>
    </citation>
    <scope>NUCLEOTIDE SEQUENCE</scope>
    <source>
        <strain evidence="2">CHK195-11698</strain>
    </source>
</reference>
<proteinExistence type="predicted"/>
<feature type="transmembrane region" description="Helical" evidence="1">
    <location>
        <begin position="33"/>
        <end position="58"/>
    </location>
</feature>
<evidence type="ECO:0000256" key="1">
    <source>
        <dbReference type="SAM" id="Phobius"/>
    </source>
</evidence>
<protein>
    <submittedName>
        <fullName evidence="2">Uncharacterized protein</fullName>
    </submittedName>
</protein>
<dbReference type="AlphaFoldDB" id="A0A9D1HQH5"/>
<sequence length="102" mass="11360">MKRIMNMFNMIPFILVGIDTERAKEIIRQFTSPAYAILLWAVPICGAIACGVVGVHYLMMDTEERDQRKGGFIKQCKTIALIVLVVESLVVIASIFGITLDV</sequence>
<dbReference type="EMBL" id="DVMJ01000106">
    <property type="protein sequence ID" value="HIU14661.1"/>
    <property type="molecule type" value="Genomic_DNA"/>
</dbReference>
<dbReference type="Proteomes" id="UP000824175">
    <property type="component" value="Unassembled WGS sequence"/>
</dbReference>